<name>A0ABW5QQA4_9HYPH</name>
<keyword evidence="4" id="KW-1185">Reference proteome</keyword>
<sequence>MLRFALPLALLLPLASSVAAAPAMWKVSDADSAIYLFGSFHVLPDGIDWRTPLFDERLAAADKIVLETDVSPLAQAQVGAAAIARGVYVDGTLLTDVIDDDLEATLRAQSSAYDVPVGSLLAMRPWMAANTISVAAMMALGYDQPGVEFQIEPEIEPDRLIHLETGEEQLDVLAGASDEEQLVMLQATLDELDSMPKLMSKMIHHWQAGTADRIAHLFQMEMGGFEDAFLDRLLYQRNRNWVEPLSQLLADDIDALVIVGAAHLVGPTNVIELLEAEGFTATRVQ</sequence>
<keyword evidence="1" id="KW-0732">Signal</keyword>
<proteinExistence type="predicted"/>
<dbReference type="PANTHER" id="PTHR40590:SF1">
    <property type="entry name" value="CYTOPLASMIC PROTEIN"/>
    <property type="match status" value="1"/>
</dbReference>
<feature type="chain" id="PRO_5045033458" evidence="1">
    <location>
        <begin position="21"/>
        <end position="285"/>
    </location>
</feature>
<dbReference type="PANTHER" id="PTHR40590">
    <property type="entry name" value="CYTOPLASMIC PROTEIN-RELATED"/>
    <property type="match status" value="1"/>
</dbReference>
<accession>A0ABW5QQA4</accession>
<evidence type="ECO:0000256" key="1">
    <source>
        <dbReference type="SAM" id="SignalP"/>
    </source>
</evidence>
<reference evidence="4" key="2">
    <citation type="journal article" date="2019" name="Int. J. Syst. Evol. Microbiol.">
        <title>The Global Catalogue of Microorganisms (GCM) 10K type strain sequencing project: providing services to taxonomists for standard genome sequencing and annotation.</title>
        <authorList>
            <consortium name="The Broad Institute Genomics Platform"/>
            <consortium name="The Broad Institute Genome Sequencing Center for Infectious Disease"/>
            <person name="Wu L."/>
            <person name="Ma J."/>
        </authorList>
    </citation>
    <scope>NUCLEOTIDE SEQUENCE [LARGE SCALE GENOMIC DNA]</scope>
    <source>
        <strain evidence="4">CCM 7427</strain>
    </source>
</reference>
<organism evidence="3 4">
    <name type="scientific">Devosia albogilva</name>
    <dbReference type="NCBI Taxonomy" id="429726"/>
    <lineage>
        <taxon>Bacteria</taxon>
        <taxon>Pseudomonadati</taxon>
        <taxon>Pseudomonadota</taxon>
        <taxon>Alphaproteobacteria</taxon>
        <taxon>Hyphomicrobiales</taxon>
        <taxon>Devosiaceae</taxon>
        <taxon>Devosia</taxon>
    </lineage>
</organism>
<dbReference type="Proteomes" id="UP001597521">
    <property type="component" value="Unassembled WGS sequence"/>
</dbReference>
<feature type="signal peptide" evidence="1">
    <location>
        <begin position="1"/>
        <end position="20"/>
    </location>
</feature>
<dbReference type="RefSeq" id="WP_386830594.1">
    <property type="nucleotide sequence ID" value="NZ_JBHUNP010000001.1"/>
</dbReference>
<evidence type="ECO:0000313" key="3">
    <source>
        <dbReference type="EMBL" id="MFD2649863.1"/>
    </source>
</evidence>
<evidence type="ECO:0000313" key="4">
    <source>
        <dbReference type="Proteomes" id="UP001597521"/>
    </source>
</evidence>
<evidence type="ECO:0000313" key="2">
    <source>
        <dbReference type="EMBL" id="MFD2646179.1"/>
    </source>
</evidence>
<reference evidence="3" key="1">
    <citation type="journal article" date="2014" name="Int. J. Syst. Evol. Microbiol.">
        <title>Complete genome of a new Firmicutes species belonging to the dominant human colonic microbiota ('Ruminococcus bicirculans') reveals two chromosomes and a selective capacity to utilize plant glucans.</title>
        <authorList>
            <consortium name="NISC Comparative Sequencing Program"/>
            <person name="Wegmann U."/>
            <person name="Louis P."/>
            <person name="Goesmann A."/>
            <person name="Henrissat B."/>
            <person name="Duncan S.H."/>
            <person name="Flint H.J."/>
        </authorList>
    </citation>
    <scope>NUCLEOTIDE SEQUENCE</scope>
    <source>
        <strain evidence="3">CCM 7427</strain>
    </source>
</reference>
<reference evidence="3" key="3">
    <citation type="submission" date="2024-09" db="EMBL/GenBank/DDBJ databases">
        <authorList>
            <person name="Sun Q."/>
            <person name="Mori K."/>
        </authorList>
    </citation>
    <scope>NUCLEOTIDE SEQUENCE</scope>
    <source>
        <strain evidence="3">CCM 7427</strain>
    </source>
</reference>
<dbReference type="InterPro" id="IPR047111">
    <property type="entry name" value="YbaP-like"/>
</dbReference>
<dbReference type="EMBL" id="JBHUNP010000001">
    <property type="protein sequence ID" value="MFD2646179.1"/>
    <property type="molecule type" value="Genomic_DNA"/>
</dbReference>
<comment type="caution">
    <text evidence="3">The sequence shown here is derived from an EMBL/GenBank/DDBJ whole genome shotgun (WGS) entry which is preliminary data.</text>
</comment>
<dbReference type="CDD" id="cd14789">
    <property type="entry name" value="Tiki"/>
    <property type="match status" value="1"/>
</dbReference>
<gene>
    <name evidence="2" type="ORF">ACFSX5_00030</name>
    <name evidence="3" type="ORF">ACFSX5_18930</name>
</gene>
<dbReference type="Pfam" id="PF01963">
    <property type="entry name" value="TraB_PrgY_gumN"/>
    <property type="match status" value="1"/>
</dbReference>
<dbReference type="EMBL" id="JBHUNP010000001">
    <property type="protein sequence ID" value="MFD2649863.1"/>
    <property type="molecule type" value="Genomic_DNA"/>
</dbReference>
<dbReference type="InterPro" id="IPR002816">
    <property type="entry name" value="TraB/PrgY/GumN_fam"/>
</dbReference>
<protein>
    <submittedName>
        <fullName evidence="3">TraB/GumN family protein</fullName>
    </submittedName>
</protein>